<keyword evidence="2" id="KW-1185">Reference proteome</keyword>
<evidence type="ECO:0008006" key="3">
    <source>
        <dbReference type="Google" id="ProtNLM"/>
    </source>
</evidence>
<gene>
    <name evidence="1" type="ORF">BI375_23455</name>
</gene>
<evidence type="ECO:0000313" key="2">
    <source>
        <dbReference type="Proteomes" id="UP000180133"/>
    </source>
</evidence>
<reference evidence="1 2" key="1">
    <citation type="submission" date="2016-09" db="EMBL/GenBank/DDBJ databases">
        <title>Isolation, identification and antibiotic sensitivity analysis of bacterial pathogen from juvenile Hippocampus erectus with tail-rotted disease.</title>
        <authorList>
            <person name="Yang Q."/>
        </authorList>
    </citation>
    <scope>NUCLEOTIDE SEQUENCE [LARGE SCALE GENOMIC DNA]</scope>
    <source>
        <strain evidence="1 2">HM-10</strain>
    </source>
</reference>
<accession>A0ABX3D5N5</accession>
<sequence>MPLLSLIVAFLAVIVGPIVSWKVARLQSDNAIKLANKQVIAPIRQAWIDKLRSLLSEYSSVCFSHYITGAYLHDLSLDTEKDHDKIEQLVEHRLTIIRSEIELLLNPFEREHEELLALMNKCFKGLFPHGSYEDSNNFPDYHQLLSVQSKKVLKAEWVRVRDEL</sequence>
<dbReference type="EMBL" id="MKFT01000040">
    <property type="protein sequence ID" value="OHY89555.1"/>
    <property type="molecule type" value="Genomic_DNA"/>
</dbReference>
<organism evidence="1 2">
    <name type="scientific">Vibrio rotiferianus</name>
    <dbReference type="NCBI Taxonomy" id="190895"/>
    <lineage>
        <taxon>Bacteria</taxon>
        <taxon>Pseudomonadati</taxon>
        <taxon>Pseudomonadota</taxon>
        <taxon>Gammaproteobacteria</taxon>
        <taxon>Vibrionales</taxon>
        <taxon>Vibrionaceae</taxon>
        <taxon>Vibrio</taxon>
    </lineage>
</organism>
<dbReference type="Proteomes" id="UP000180133">
    <property type="component" value="Unassembled WGS sequence"/>
</dbReference>
<evidence type="ECO:0000313" key="1">
    <source>
        <dbReference type="EMBL" id="OHY89555.1"/>
    </source>
</evidence>
<protein>
    <recommendedName>
        <fullName evidence="3">Coproporphyrinogen III oxidase</fullName>
    </recommendedName>
</protein>
<name>A0ABX3D5N5_9VIBR</name>
<proteinExistence type="predicted"/>
<comment type="caution">
    <text evidence="1">The sequence shown here is derived from an EMBL/GenBank/DDBJ whole genome shotgun (WGS) entry which is preliminary data.</text>
</comment>